<organism evidence="3 4">
    <name type="scientific">Simplicispira suum</name>
    <dbReference type="NCBI Taxonomy" id="2109915"/>
    <lineage>
        <taxon>Bacteria</taxon>
        <taxon>Pseudomonadati</taxon>
        <taxon>Pseudomonadota</taxon>
        <taxon>Betaproteobacteria</taxon>
        <taxon>Burkholderiales</taxon>
        <taxon>Comamonadaceae</taxon>
        <taxon>Simplicispira</taxon>
    </lineage>
</organism>
<evidence type="ECO:0000313" key="3">
    <source>
        <dbReference type="EMBL" id="AVO42594.1"/>
    </source>
</evidence>
<evidence type="ECO:0000313" key="4">
    <source>
        <dbReference type="Proteomes" id="UP000239326"/>
    </source>
</evidence>
<evidence type="ECO:0000259" key="2">
    <source>
        <dbReference type="Pfam" id="PF04993"/>
    </source>
</evidence>
<sequence length="139" mass="15577">MPARPLADETLHLIAAVRDALAEQLGAEIPVEERTLFGSCAFMVDGKFCVAVKREDLLVRLPPDEHEATAETPGLREMDPRGGMRGYFWVEPDAYATRAQWQRWIGGALAFNPQARASPRRRKPPTASGLEAEHKFRQH</sequence>
<dbReference type="InterPro" id="IPR007076">
    <property type="entry name" value="TfoX_N"/>
</dbReference>
<feature type="domain" description="TfoX N-terminal" evidence="2">
    <location>
        <begin position="24"/>
        <end position="110"/>
    </location>
</feature>
<protein>
    <submittedName>
        <fullName evidence="3">Competence protein TfoX</fullName>
    </submittedName>
</protein>
<dbReference type="Pfam" id="PF04993">
    <property type="entry name" value="TfoX_N"/>
    <property type="match status" value="1"/>
</dbReference>
<dbReference type="Gene3D" id="3.30.1460.30">
    <property type="entry name" value="YgaC/TfoX-N like chaperone"/>
    <property type="match status" value="1"/>
</dbReference>
<accession>A0A2S0N366</accession>
<dbReference type="KEGG" id="simp:C6571_15985"/>
<dbReference type="RefSeq" id="WP_106447568.1">
    <property type="nucleotide sequence ID" value="NZ_CP027669.1"/>
</dbReference>
<dbReference type="AlphaFoldDB" id="A0A2S0N366"/>
<dbReference type="SUPFAM" id="SSF159894">
    <property type="entry name" value="YgaC/TfoX-N like"/>
    <property type="match status" value="1"/>
</dbReference>
<dbReference type="OrthoDB" id="214902at2"/>
<gene>
    <name evidence="3" type="ORF">C6571_15985</name>
</gene>
<dbReference type="Proteomes" id="UP000239326">
    <property type="component" value="Chromosome"/>
</dbReference>
<dbReference type="EMBL" id="CP027669">
    <property type="protein sequence ID" value="AVO42594.1"/>
    <property type="molecule type" value="Genomic_DNA"/>
</dbReference>
<keyword evidence="4" id="KW-1185">Reference proteome</keyword>
<name>A0A2S0N366_9BURK</name>
<proteinExistence type="predicted"/>
<reference evidence="3 4" key="1">
    <citation type="submission" date="2018-03" db="EMBL/GenBank/DDBJ databases">
        <title>Genome sequencing of Simplicispira sp.</title>
        <authorList>
            <person name="Kim S.-J."/>
            <person name="Heo J."/>
            <person name="Kwon S.-W."/>
        </authorList>
    </citation>
    <scope>NUCLEOTIDE SEQUENCE [LARGE SCALE GENOMIC DNA]</scope>
    <source>
        <strain evidence="3 4">SC1-8</strain>
    </source>
</reference>
<feature type="region of interest" description="Disordered" evidence="1">
    <location>
        <begin position="115"/>
        <end position="139"/>
    </location>
</feature>
<evidence type="ECO:0000256" key="1">
    <source>
        <dbReference type="SAM" id="MobiDB-lite"/>
    </source>
</evidence>